<dbReference type="AlphaFoldDB" id="A0A511BBR7"/>
<comment type="caution">
    <text evidence="3">The sequence shown here is derived from an EMBL/GenBank/DDBJ whole genome shotgun (WGS) entry which is preliminary data.</text>
</comment>
<protein>
    <submittedName>
        <fullName evidence="3">Uncharacterized protein</fullName>
    </submittedName>
</protein>
<keyword evidence="1" id="KW-0175">Coiled coil</keyword>
<evidence type="ECO:0000313" key="3">
    <source>
        <dbReference type="EMBL" id="GEK97063.1"/>
    </source>
</evidence>
<dbReference type="RefSeq" id="WP_146862993.1">
    <property type="nucleotide sequence ID" value="NZ_BARK01000006.1"/>
</dbReference>
<gene>
    <name evidence="3" type="ORF">GKA01_22600</name>
</gene>
<dbReference type="OrthoDB" id="6635951at2"/>
<evidence type="ECO:0000313" key="4">
    <source>
        <dbReference type="Proteomes" id="UP000321079"/>
    </source>
</evidence>
<dbReference type="Proteomes" id="UP000321079">
    <property type="component" value="Unassembled WGS sequence"/>
</dbReference>
<evidence type="ECO:0000256" key="2">
    <source>
        <dbReference type="SAM" id="Phobius"/>
    </source>
</evidence>
<accession>A0A511BBR7</accession>
<sequence length="700" mass="77315">MFLVSTTVLDDMLSASLQLRGTLTLKNDAALRAKLDTLLQRIFVARLISQHVVVAIGGTQGAGKTTLVRQLYDIGNSSEWLPANEGQGERIPVLIEESPDVTEPEGWVYQLIPPTDVQGVYTVELKRVDAEQFHHATRGTNPSYLLPVLKVPVRHFYASSMALLLLPGYEHRHRLNEVWQELMRQALALAGGCVIVTDQRRLADAANQEILRDRELSGIEPVVIITKTEEDDEVLREELRASAAQTFKAAGGQVSTVICTGLDTSFDPDFIKKWSSALIDAIRSTGNSASSVQGLRTKHLTQLLDEVRQLTNDVEEELSIDRDKEDDLWEDFIEGQLKPYDKAARKLRTSYLKQLNSSLAKHRDEAWQHVLQAVKPDEGFQGWLGGLTRSTSERLERQRALIEQAWKAPGDCQECHLQALTHATLEKFSDTGMELLPRPAFSHETPLVERTGYQEMTNRNQWVLPSEAEKNLTILLTAEDERDPSHSVDEDIALLPALAAEFSRLSQLAAVDLKSLGPQRENMSALDAATQAKDNFNALMGIQNEVVVTIGAVFGVKPDSNFYTLINELKSRVPKGKDAGRIDRVAGALLLSADIFIAGAGAAAVAGTGIVAVGLLVRAAEKERLGQAEAVLIALEDAHRAAYAASFDETIEKVKDRVMEVQRKKLGLSTGVYERDRLARALRRLQKAADTLDNLLPPLN</sequence>
<keyword evidence="4" id="KW-1185">Reference proteome</keyword>
<organism evidence="3 4">
    <name type="scientific">Gluconobacter kanchanaburiensis NBRC 103587</name>
    <dbReference type="NCBI Taxonomy" id="1307948"/>
    <lineage>
        <taxon>Bacteria</taxon>
        <taxon>Pseudomonadati</taxon>
        <taxon>Pseudomonadota</taxon>
        <taxon>Alphaproteobacteria</taxon>
        <taxon>Acetobacterales</taxon>
        <taxon>Acetobacteraceae</taxon>
        <taxon>Gluconobacter</taxon>
    </lineage>
</organism>
<dbReference type="SUPFAM" id="SSF52540">
    <property type="entry name" value="P-loop containing nucleoside triphosphate hydrolases"/>
    <property type="match status" value="1"/>
</dbReference>
<dbReference type="InterPro" id="IPR027417">
    <property type="entry name" value="P-loop_NTPase"/>
</dbReference>
<keyword evidence="2" id="KW-0812">Transmembrane</keyword>
<feature type="coiled-coil region" evidence="1">
    <location>
        <begin position="644"/>
        <end position="695"/>
    </location>
</feature>
<dbReference type="Gene3D" id="3.40.50.300">
    <property type="entry name" value="P-loop containing nucleotide triphosphate hydrolases"/>
    <property type="match status" value="1"/>
</dbReference>
<keyword evidence="2" id="KW-0472">Membrane</keyword>
<keyword evidence="2" id="KW-1133">Transmembrane helix</keyword>
<evidence type="ECO:0000256" key="1">
    <source>
        <dbReference type="SAM" id="Coils"/>
    </source>
</evidence>
<dbReference type="EMBL" id="BJVA01000016">
    <property type="protein sequence ID" value="GEK97063.1"/>
    <property type="molecule type" value="Genomic_DNA"/>
</dbReference>
<reference evidence="3 4" key="1">
    <citation type="submission" date="2019-07" db="EMBL/GenBank/DDBJ databases">
        <title>Whole genome shotgun sequence of Gluconobacter kanchanaburiensis NBRC 103587.</title>
        <authorList>
            <person name="Hosoyama A."/>
            <person name="Uohara A."/>
            <person name="Ohji S."/>
            <person name="Ichikawa N."/>
        </authorList>
    </citation>
    <scope>NUCLEOTIDE SEQUENCE [LARGE SCALE GENOMIC DNA]</scope>
    <source>
        <strain evidence="3 4">NBRC 103587</strain>
    </source>
</reference>
<name>A0A511BBR7_9PROT</name>
<feature type="transmembrane region" description="Helical" evidence="2">
    <location>
        <begin position="595"/>
        <end position="617"/>
    </location>
</feature>
<proteinExistence type="predicted"/>